<organism evidence="1 2">
    <name type="scientific">Athelia psychrophila</name>
    <dbReference type="NCBI Taxonomy" id="1759441"/>
    <lineage>
        <taxon>Eukaryota</taxon>
        <taxon>Fungi</taxon>
        <taxon>Dikarya</taxon>
        <taxon>Basidiomycota</taxon>
        <taxon>Agaricomycotina</taxon>
        <taxon>Agaricomycetes</taxon>
        <taxon>Agaricomycetidae</taxon>
        <taxon>Atheliales</taxon>
        <taxon>Atheliaceae</taxon>
        <taxon>Athelia</taxon>
    </lineage>
</organism>
<proteinExistence type="predicted"/>
<dbReference type="OrthoDB" id="2886770at2759"/>
<dbReference type="Proteomes" id="UP000076532">
    <property type="component" value="Unassembled WGS sequence"/>
</dbReference>
<accession>A0A166C205</accession>
<reference evidence="1 2" key="1">
    <citation type="journal article" date="2016" name="Mol. Biol. Evol.">
        <title>Comparative Genomics of Early-Diverging Mushroom-Forming Fungi Provides Insights into the Origins of Lignocellulose Decay Capabilities.</title>
        <authorList>
            <person name="Nagy L.G."/>
            <person name="Riley R."/>
            <person name="Tritt A."/>
            <person name="Adam C."/>
            <person name="Daum C."/>
            <person name="Floudas D."/>
            <person name="Sun H."/>
            <person name="Yadav J.S."/>
            <person name="Pangilinan J."/>
            <person name="Larsson K.H."/>
            <person name="Matsuura K."/>
            <person name="Barry K."/>
            <person name="Labutti K."/>
            <person name="Kuo R."/>
            <person name="Ohm R.A."/>
            <person name="Bhattacharya S.S."/>
            <person name="Shirouzu T."/>
            <person name="Yoshinaga Y."/>
            <person name="Martin F.M."/>
            <person name="Grigoriev I.V."/>
            <person name="Hibbett D.S."/>
        </authorList>
    </citation>
    <scope>NUCLEOTIDE SEQUENCE [LARGE SCALE GENOMIC DNA]</scope>
    <source>
        <strain evidence="1 2">CBS 109695</strain>
    </source>
</reference>
<evidence type="ECO:0000313" key="1">
    <source>
        <dbReference type="EMBL" id="KZP13208.1"/>
    </source>
</evidence>
<evidence type="ECO:0000313" key="2">
    <source>
        <dbReference type="Proteomes" id="UP000076532"/>
    </source>
</evidence>
<keyword evidence="2" id="KW-1185">Reference proteome</keyword>
<dbReference type="Gene3D" id="1.20.1280.50">
    <property type="match status" value="1"/>
</dbReference>
<dbReference type="AlphaFoldDB" id="A0A166C205"/>
<gene>
    <name evidence="1" type="ORF">FIBSPDRAFT_1049558</name>
</gene>
<name>A0A166C205_9AGAM</name>
<protein>
    <submittedName>
        <fullName evidence="1">Uncharacterized protein</fullName>
    </submittedName>
</protein>
<sequence>MDSFSSSDPRPLAHIPPIAIFDPLEFGQSLPASQYTLIRTDDLKIMYKEISRVQAYLHNLIDHGVAAQSLVVDDSKQRQPAAIERIPSEILSMIFEHLVPPQNCNDLTPIQIPELTDVLLPAQICRSWRETAIATPSLWSSLQFEFVPVNSVERMADKANTCLARAKSNPLSIHISCPEEDLTQYRPIIAALLAHSHQWSNLSLAGEAYVLVRDTTRPVRSRLSMLRRLAIDCSLSSWSDSFDAFQAAPNLRIVELINDYASHDLDRFPLLPWRQLQQIAFTGRAGDSLELLRLSPNLQVFKVIMVFSMSLVGHNHLHHASLRKLDVEAGHRDSSDWFGELTMPALVSLSYVGKTFPGDGITSFVKRSEITGSLHTFSLKLTPSRHEVVSCMASTDILKCLVCMPNLTQLSLHDQQEDRYTDNGHFHAGNITSICASLKTSSVLPKLKRFAITGPPRMSCVLVADMVMGRWRDDGVAKGCARLESVEVNYPGPCTHAKSSLGRTPSYSRSTACARALAILSRYRNDGLRVVGPPVDEYECIECIEKQIMECGFEIVP</sequence>
<dbReference type="EMBL" id="KV417636">
    <property type="protein sequence ID" value="KZP13208.1"/>
    <property type="molecule type" value="Genomic_DNA"/>
</dbReference>